<dbReference type="RefSeq" id="XP_013089462.2">
    <property type="nucleotide sequence ID" value="XM_013234008.2"/>
</dbReference>
<evidence type="ECO:0000256" key="9">
    <source>
        <dbReference type="ARBA" id="ARBA00023054"/>
    </source>
</evidence>
<organism evidence="20 22">
    <name type="scientific">Biomphalaria glabrata</name>
    <name type="common">Bloodfluke planorb</name>
    <name type="synonym">Freshwater snail</name>
    <dbReference type="NCBI Taxonomy" id="6526"/>
    <lineage>
        <taxon>Eukaryota</taxon>
        <taxon>Metazoa</taxon>
        <taxon>Spiralia</taxon>
        <taxon>Lophotrochozoa</taxon>
        <taxon>Mollusca</taxon>
        <taxon>Gastropoda</taxon>
        <taxon>Heterobranchia</taxon>
        <taxon>Euthyneura</taxon>
        <taxon>Panpulmonata</taxon>
        <taxon>Hygrophila</taxon>
        <taxon>Lymnaeoidea</taxon>
        <taxon>Planorbidae</taxon>
        <taxon>Biomphalaria</taxon>
    </lineage>
</organism>
<evidence type="ECO:0000256" key="11">
    <source>
        <dbReference type="ARBA" id="ARBA00023212"/>
    </source>
</evidence>
<keyword evidence="3" id="KW-0963">Cytoplasm</keyword>
<dbReference type="Gene3D" id="3.30.1470.10">
    <property type="entry name" value="Photosystem I PsaD, reaction center subunit II"/>
    <property type="match status" value="1"/>
</dbReference>
<evidence type="ECO:0000313" key="23">
    <source>
        <dbReference type="RefSeq" id="XP_055887943.1"/>
    </source>
</evidence>
<dbReference type="PANTHER" id="PTHR21715">
    <property type="entry name" value="RH04127P"/>
    <property type="match status" value="1"/>
</dbReference>
<evidence type="ECO:0000259" key="19">
    <source>
        <dbReference type="PROSITE" id="PS50020"/>
    </source>
</evidence>
<dbReference type="SMART" id="SM00456">
    <property type="entry name" value="WW"/>
    <property type="match status" value="1"/>
</dbReference>
<evidence type="ECO:0000313" key="25">
    <source>
        <dbReference type="RefSeq" id="XP_055887945.1"/>
    </source>
</evidence>
<dbReference type="GeneID" id="106073446"/>
<evidence type="ECO:0000256" key="7">
    <source>
        <dbReference type="ARBA" id="ARBA00022776"/>
    </source>
</evidence>
<evidence type="ECO:0000256" key="6">
    <source>
        <dbReference type="ARBA" id="ARBA00022763"/>
    </source>
</evidence>
<dbReference type="Pfam" id="PF00397">
    <property type="entry name" value="WW"/>
    <property type="match status" value="1"/>
</dbReference>
<keyword evidence="9 17" id="KW-0175">Coiled coil</keyword>
<dbReference type="Proteomes" id="UP001165740">
    <property type="component" value="Chromosome 6"/>
</dbReference>
<dbReference type="RefSeq" id="XP_055887942.1">
    <property type="nucleotide sequence ID" value="XM_056031967.1"/>
</dbReference>
<dbReference type="FunFam" id="3.30.1470.10:FF:000001">
    <property type="entry name" value="Centrosomal protein of 164 kDa"/>
    <property type="match status" value="1"/>
</dbReference>
<evidence type="ECO:0000256" key="8">
    <source>
        <dbReference type="ARBA" id="ARBA00022794"/>
    </source>
</evidence>
<dbReference type="RefSeq" id="XP_055887945.1">
    <property type="nucleotide sequence ID" value="XM_056031970.1"/>
</dbReference>
<feature type="region of interest" description="Disordered" evidence="18">
    <location>
        <begin position="1128"/>
        <end position="1148"/>
    </location>
</feature>
<dbReference type="PROSITE" id="PS50020">
    <property type="entry name" value="WW_DOMAIN_2"/>
    <property type="match status" value="1"/>
</dbReference>
<evidence type="ECO:0000313" key="24">
    <source>
        <dbReference type="RefSeq" id="XP_055887944.1"/>
    </source>
</evidence>
<evidence type="ECO:0000256" key="2">
    <source>
        <dbReference type="ARBA" id="ARBA00004123"/>
    </source>
</evidence>
<sequence>MMINDQMILEEDYDENYEPTENEIVEYATSIGIDVDTEQHLLWIAREGFNAPLPDNWKPCQTPTGDIYYFNFASGESIWDHPCDEFYKKMVLEERRKGSPDKNNANKKKTKGKEDTKKKKGGVALGSSGSGGMADELGPLTKAPILKTSQLNPINLKADSSLGTPQVHKGSAPFVGSIKSVDSLDGASFLRGSTGNSQQIRGSFNTTSGSMNKSLNVTSSVTIPALSGDYEDDDENFRPGLGFNLQDMAALGYEESDLESDESKQRKESESDSDDYRKEVDFGLDKNLSEKLMELENLEPGLRGSLEKITKLGSSLGQDIDGTLSLKSTARDESPRGKISPLDNEMERRRKAELAALSAERRQQEQFLREEETKISNANEKAIKEMKEKLGRELENTKLELLEDKDRRLKLLKDEIKKEAEEEERKLRAEKKDMISQLQEELKSAKAQVANELSQSQELDLSQLRNQHTISLAQKEVELREQMDKALQKLRDEVGALKREEQDKLEDEKKKALDKLAKQVETSVASEKSKLEEDQKKQLETLRNKHESEIERLKQDLDKQHKEKLNSLKNELEISHKKEMEKLRDEISKLHDAEKAREESELEAAKKRQKAINDLEKGLDEILNERRMEMKHDHETQLTALRREHEEQLRKMREEFKTKIQNEEDSIKADLEQKKQQLQRQHDREVEEMKKNFQVKKECLQDQLDDEEEELKEKNSDLERRKAFLDKSLKSLDAQEKLLEERRKKLTEEKNKLEQDHDVVLGAKVTSLGEAELERMRGERRQLLEELNEEQEQLDKIKSERKTIEGEVIKLKMSRDQQNRKLDEIRKRMDQKLKEFEGLQDHFTQEVQKNSSVQRTESVPAANSKLTVGDLQSNLYMNGAISDEEDFLRDQNKSSSILRPGISWQDVLAADDNWLEPSIPGTRRRGLREHLAVEEQTLSRAKAYLQKQRKTLKQRQSALAAAKQELIKDTQRLREGDMSERGAELLNEVKEHLEREKHQISSLQSQINSGSQLLKQKEDKLHEMEDLTRESVSDDEKEYSPFVHSWSKARLPNLDLSDDDSSGVSSSNASLENFLYGHNKYTTTLGPSYFTSSTAASNHSNDELAKALKKINSELAHVLTFIDRDTGVTTASPERPSHQYTSSSSHHYNHYTGLPDGNLWSPHPPVGPPPRHFSSLVNTAEQSLERKWRKYFGDHRPPYTPALSYQAPSHGLGSASLSIRDRQFRMNFLESKPIVSIQTQLAAQKEWLKQRSRVDNPVKNLHLKTESLHSTMDLNDLQNDTPLVATPPKYGMKVRLELDDQDEIRVRHY</sequence>
<evidence type="ECO:0000256" key="16">
    <source>
        <dbReference type="ARBA" id="ARBA00067900"/>
    </source>
</evidence>
<keyword evidence="10" id="KW-0234">DNA repair</keyword>
<evidence type="ECO:0000256" key="17">
    <source>
        <dbReference type="SAM" id="Coils"/>
    </source>
</evidence>
<evidence type="ECO:0000256" key="3">
    <source>
        <dbReference type="ARBA" id="ARBA00022490"/>
    </source>
</evidence>
<feature type="compositionally biased region" description="Basic and acidic residues" evidence="18">
    <location>
        <begin position="711"/>
        <end position="726"/>
    </location>
</feature>
<reference evidence="21 22" key="1">
    <citation type="submission" date="2025-04" db="UniProtKB">
        <authorList>
            <consortium name="RefSeq"/>
        </authorList>
    </citation>
    <scope>IDENTIFICATION</scope>
</reference>
<dbReference type="SUPFAM" id="SSF51045">
    <property type="entry name" value="WW domain"/>
    <property type="match status" value="1"/>
</dbReference>
<feature type="region of interest" description="Disordered" evidence="18">
    <location>
        <begin position="661"/>
        <end position="726"/>
    </location>
</feature>
<dbReference type="GO" id="GO:0005634">
    <property type="term" value="C:nucleus"/>
    <property type="evidence" value="ECO:0007669"/>
    <property type="project" value="UniProtKB-SubCell"/>
</dbReference>
<dbReference type="GO" id="GO:0051301">
    <property type="term" value="P:cell division"/>
    <property type="evidence" value="ECO:0007669"/>
    <property type="project" value="UniProtKB-KW"/>
</dbReference>
<feature type="compositionally biased region" description="Basic and acidic residues" evidence="18">
    <location>
        <begin position="261"/>
        <end position="280"/>
    </location>
</feature>
<keyword evidence="5" id="KW-0132">Cell division</keyword>
<keyword evidence="11" id="KW-0206">Cytoskeleton</keyword>
<feature type="region of interest" description="Disordered" evidence="18">
    <location>
        <begin position="97"/>
        <end position="136"/>
    </location>
</feature>
<evidence type="ECO:0000313" key="22">
    <source>
        <dbReference type="RefSeq" id="XP_055887942.1"/>
    </source>
</evidence>
<feature type="region of interest" description="Disordered" evidence="18">
    <location>
        <begin position="590"/>
        <end position="610"/>
    </location>
</feature>
<dbReference type="RefSeq" id="XP_055887944.1">
    <property type="nucleotide sequence ID" value="XM_056031969.1"/>
</dbReference>
<dbReference type="KEGG" id="bgt:106073446"/>
<evidence type="ECO:0000256" key="18">
    <source>
        <dbReference type="SAM" id="MobiDB-lite"/>
    </source>
</evidence>
<dbReference type="GO" id="GO:0030030">
    <property type="term" value="P:cell projection organization"/>
    <property type="evidence" value="ECO:0007669"/>
    <property type="project" value="UniProtKB-KW"/>
</dbReference>
<dbReference type="GO" id="GO:0097539">
    <property type="term" value="C:ciliary transition fiber"/>
    <property type="evidence" value="ECO:0007669"/>
    <property type="project" value="UniProtKB-ARBA"/>
</dbReference>
<evidence type="ECO:0000256" key="12">
    <source>
        <dbReference type="ARBA" id="ARBA00023242"/>
    </source>
</evidence>
<evidence type="ECO:0000256" key="13">
    <source>
        <dbReference type="ARBA" id="ARBA00023306"/>
    </source>
</evidence>
<keyword evidence="12" id="KW-0539">Nucleus</keyword>
<keyword evidence="20" id="KW-1185">Reference proteome</keyword>
<evidence type="ECO:0000313" key="21">
    <source>
        <dbReference type="RefSeq" id="XP_013089462.2"/>
    </source>
</evidence>
<feature type="region of interest" description="Disordered" evidence="18">
    <location>
        <begin position="327"/>
        <end position="346"/>
    </location>
</feature>
<dbReference type="GO" id="GO:0006281">
    <property type="term" value="P:DNA repair"/>
    <property type="evidence" value="ECO:0007669"/>
    <property type="project" value="UniProtKB-KW"/>
</dbReference>
<feature type="domain" description="WW" evidence="19">
    <location>
        <begin position="51"/>
        <end position="84"/>
    </location>
</feature>
<evidence type="ECO:0000313" key="20">
    <source>
        <dbReference type="Proteomes" id="UP001165740"/>
    </source>
</evidence>
<dbReference type="CDD" id="cd00201">
    <property type="entry name" value="WW"/>
    <property type="match status" value="1"/>
</dbReference>
<comment type="subunit">
    <text evidence="15">Interacts (via N-terminus) with ATRIP. Interacts with ATM, ATR and MDC1. Interacts with XPA (via N-terminus) upon UV irradiation. Interacts with CEP83, CCDC92, TTBK2, DVL3, NPHP3 and weakly with NPHP4. Interacts with DZIP1.</text>
</comment>
<keyword evidence="7" id="KW-0498">Mitosis</keyword>
<evidence type="ECO:0000256" key="1">
    <source>
        <dbReference type="ARBA" id="ARBA00004114"/>
    </source>
</evidence>
<evidence type="ECO:0000256" key="4">
    <source>
        <dbReference type="ARBA" id="ARBA00022553"/>
    </source>
</evidence>
<keyword evidence="6" id="KW-0227">DNA damage</keyword>
<dbReference type="InterPro" id="IPR001202">
    <property type="entry name" value="WW_dom"/>
</dbReference>
<comment type="subcellular location">
    <subcellularLocation>
        <location evidence="1">Cytoplasm</location>
        <location evidence="1">Cytoskeleton</location>
        <location evidence="1">Microtubule organizing center</location>
        <location evidence="1">Centrosome</location>
        <location evidence="1">Centriole</location>
    </subcellularLocation>
    <subcellularLocation>
        <location evidence="2">Nucleus</location>
    </subcellularLocation>
</comment>
<name>A0A9W3AL05_BIOGL</name>
<keyword evidence="13" id="KW-0131">Cell cycle</keyword>
<dbReference type="InterPro" id="IPR053233">
    <property type="entry name" value="ABRA-related"/>
</dbReference>
<evidence type="ECO:0000256" key="14">
    <source>
        <dbReference type="ARBA" id="ARBA00056906"/>
    </source>
</evidence>
<dbReference type="OrthoDB" id="6344460at2759"/>
<dbReference type="InterPro" id="IPR036020">
    <property type="entry name" value="WW_dom_sf"/>
</dbReference>
<evidence type="ECO:0000256" key="10">
    <source>
        <dbReference type="ARBA" id="ARBA00023204"/>
    </source>
</evidence>
<dbReference type="PANTHER" id="PTHR21715:SF0">
    <property type="entry name" value="RH04127P"/>
    <property type="match status" value="1"/>
</dbReference>
<feature type="region of interest" description="Disordered" evidence="18">
    <location>
        <begin position="255"/>
        <end position="280"/>
    </location>
</feature>
<evidence type="ECO:0000256" key="5">
    <source>
        <dbReference type="ARBA" id="ARBA00022618"/>
    </source>
</evidence>
<keyword evidence="8" id="KW-0970">Cilium biogenesis/degradation</keyword>
<protein>
    <recommendedName>
        <fullName evidence="16">Centrosomal protein of 164 kDa</fullName>
    </recommendedName>
</protein>
<gene>
    <name evidence="21 22 23 24 25" type="primary">LOC106073446</name>
</gene>
<feature type="compositionally biased region" description="Basic and acidic residues" evidence="18">
    <location>
        <begin position="661"/>
        <end position="700"/>
    </location>
</feature>
<feature type="coiled-coil region" evidence="17">
    <location>
        <begin position="945"/>
        <end position="1006"/>
    </location>
</feature>
<proteinExistence type="predicted"/>
<comment type="function">
    <text evidence="14">Plays a role in microtubule organization and/or maintenance for the formation of primary cilia (PC), a microtubule-based structure that protrudes from the surface of epithelial cells. Plays a critical role in G2/M checkpoint and nuclear divisions. A key player in the DNA damage-activated ATR/ATM signaling cascade since it is required for the proper phosphorylation of H2AX, RPA, CHEK2 and CHEK1. Plays a critical role in chromosome segregation, acting as a mediator required for the maintenance of genomic stability through modulation of MDC1, RPA and CHEK1.</text>
</comment>
<dbReference type="OMA" id="EEHWQAM"/>
<accession>A0A9W3AL05</accession>
<feature type="compositionally biased region" description="Basic and acidic residues" evidence="18">
    <location>
        <begin position="527"/>
        <end position="550"/>
    </location>
</feature>
<feature type="region of interest" description="Disordered" evidence="18">
    <location>
        <begin position="519"/>
        <end position="550"/>
    </location>
</feature>
<evidence type="ECO:0000256" key="15">
    <source>
        <dbReference type="ARBA" id="ARBA00061715"/>
    </source>
</evidence>
<keyword evidence="4" id="KW-0597">Phosphoprotein</keyword>
<dbReference type="GO" id="GO:0005814">
    <property type="term" value="C:centriole"/>
    <property type="evidence" value="ECO:0007669"/>
    <property type="project" value="UniProtKB-SubCell"/>
</dbReference>
<dbReference type="RefSeq" id="XP_055887943.1">
    <property type="nucleotide sequence ID" value="XM_056031968.1"/>
</dbReference>